<evidence type="ECO:0000313" key="2">
    <source>
        <dbReference type="Proteomes" id="UP000284322"/>
    </source>
</evidence>
<dbReference type="OrthoDB" id="9804993at2"/>
<dbReference type="Pfam" id="PF06821">
    <property type="entry name" value="Ser_hydrolase"/>
    <property type="match status" value="1"/>
</dbReference>
<keyword evidence="2" id="KW-1185">Reference proteome</keyword>
<dbReference type="EMBL" id="RAHJ01000012">
    <property type="protein sequence ID" value="RJX69604.1"/>
    <property type="molecule type" value="Genomic_DNA"/>
</dbReference>
<dbReference type="Gene3D" id="3.40.50.1820">
    <property type="entry name" value="alpha/beta hydrolase"/>
    <property type="match status" value="1"/>
</dbReference>
<protein>
    <submittedName>
        <fullName evidence="1">Serine hydrolase family protein</fullName>
    </submittedName>
</protein>
<dbReference type="RefSeq" id="WP_120107232.1">
    <property type="nucleotide sequence ID" value="NZ_RAHJ01000012.1"/>
</dbReference>
<reference evidence="1 2" key="1">
    <citation type="submission" date="2018-09" db="EMBL/GenBank/DDBJ databases">
        <title>Altererythrobacter sp.Ery1 and Ery12, the genome sequencing of novel strains in genus Alterythrobacter.</title>
        <authorList>
            <person name="Cheng H."/>
            <person name="Wu Y.-H."/>
            <person name="Fang C."/>
            <person name="Xu X.-W."/>
        </authorList>
    </citation>
    <scope>NUCLEOTIDE SEQUENCE [LARGE SCALE GENOMIC DNA]</scope>
    <source>
        <strain evidence="1 2">Ery12</strain>
    </source>
</reference>
<keyword evidence="1" id="KW-0378">Hydrolase</keyword>
<dbReference type="GO" id="GO:0016787">
    <property type="term" value="F:hydrolase activity"/>
    <property type="evidence" value="ECO:0007669"/>
    <property type="project" value="UniProtKB-KW"/>
</dbReference>
<dbReference type="Proteomes" id="UP000284322">
    <property type="component" value="Unassembled WGS sequence"/>
</dbReference>
<evidence type="ECO:0000313" key="1">
    <source>
        <dbReference type="EMBL" id="RJX69604.1"/>
    </source>
</evidence>
<gene>
    <name evidence="1" type="ORF">D6858_03495</name>
</gene>
<dbReference type="InterPro" id="IPR010662">
    <property type="entry name" value="RBBP9/YdeN"/>
</dbReference>
<name>A0A419R4E1_9SPHN</name>
<sequence length="183" mass="19746">MTLPILLLPGIGGSGPGHWQSHWERTDPDMTRFAPSDWDRPELADWCEALDRAVGTLDRPPILVAHSLACLLVAHWAAARGTPVAGAMLVAVPDPAGPAFPDEARSFAQVPEQPLRFPSLIVVSANDPYGTVDYSERRARQWGSRLIALGPLGHINAGSNLGDWPEGRDILTSFRAEIEGKGT</sequence>
<organism evidence="1 2">
    <name type="scientific">Tsuneonella suprasediminis</name>
    <dbReference type="NCBI Taxonomy" id="2306996"/>
    <lineage>
        <taxon>Bacteria</taxon>
        <taxon>Pseudomonadati</taxon>
        <taxon>Pseudomonadota</taxon>
        <taxon>Alphaproteobacteria</taxon>
        <taxon>Sphingomonadales</taxon>
        <taxon>Erythrobacteraceae</taxon>
        <taxon>Tsuneonella</taxon>
    </lineage>
</organism>
<comment type="caution">
    <text evidence="1">The sequence shown here is derived from an EMBL/GenBank/DDBJ whole genome shotgun (WGS) entry which is preliminary data.</text>
</comment>
<proteinExistence type="predicted"/>
<dbReference type="AlphaFoldDB" id="A0A419R4E1"/>
<dbReference type="SUPFAM" id="SSF53474">
    <property type="entry name" value="alpha/beta-Hydrolases"/>
    <property type="match status" value="1"/>
</dbReference>
<accession>A0A419R4E1</accession>
<dbReference type="InterPro" id="IPR029058">
    <property type="entry name" value="AB_hydrolase_fold"/>
</dbReference>